<evidence type="ECO:0000313" key="2">
    <source>
        <dbReference type="Proteomes" id="UP000578112"/>
    </source>
</evidence>
<reference evidence="1 2" key="1">
    <citation type="submission" date="2020-08" db="EMBL/GenBank/DDBJ databases">
        <title>Sequencing the genomes of 1000 actinobacteria strains.</title>
        <authorList>
            <person name="Klenk H.-P."/>
        </authorList>
    </citation>
    <scope>NUCLEOTIDE SEQUENCE [LARGE SCALE GENOMIC DNA]</scope>
    <source>
        <strain evidence="1 2">DSM 43149</strain>
    </source>
</reference>
<protein>
    <submittedName>
        <fullName evidence="1">Uncharacterized protein</fullName>
    </submittedName>
</protein>
<sequence length="317" mass="35603">MTNESGKSFPKPGEADLIAALDQTGFLLEQRVAQHLTRRGIESVQVGSAFRDKTTGKTRESDVTGEWSAYAGDRSLGAPFLTAEMIVECKNTQNPFVLIGQQKERRGVFGSCGFNTEFDPLHLEFTNIGYAHTLYYLGLDKLPGAPGGDGFVGNQLIRMNLQGGRWRATNDGVFDSIIYPLAKAIADRPRFNFVEEGREAEIEVPVFSFYYPILITAGPIYAVSVKDGDTAVREVDWAIVTRELQEDELSGTFTVEVVSCQKLDAYLDVRFFGYLESVSRKLVENARYFDPQWLLKNLGEPKNRRLFDAWVENRSRL</sequence>
<keyword evidence="2" id="KW-1185">Reference proteome</keyword>
<dbReference type="Proteomes" id="UP000578112">
    <property type="component" value="Unassembled WGS sequence"/>
</dbReference>
<dbReference type="EMBL" id="JACHNH010000001">
    <property type="protein sequence ID" value="MBB4766583.1"/>
    <property type="molecule type" value="Genomic_DNA"/>
</dbReference>
<organism evidence="1 2">
    <name type="scientific">Actinoplanes digitatis</name>
    <dbReference type="NCBI Taxonomy" id="1868"/>
    <lineage>
        <taxon>Bacteria</taxon>
        <taxon>Bacillati</taxon>
        <taxon>Actinomycetota</taxon>
        <taxon>Actinomycetes</taxon>
        <taxon>Micromonosporales</taxon>
        <taxon>Micromonosporaceae</taxon>
        <taxon>Actinoplanes</taxon>
    </lineage>
</organism>
<name>A0A7W7MTP5_9ACTN</name>
<evidence type="ECO:0000313" key="1">
    <source>
        <dbReference type="EMBL" id="MBB4766583.1"/>
    </source>
</evidence>
<proteinExistence type="predicted"/>
<accession>A0A7W7MTP5</accession>
<gene>
    <name evidence="1" type="ORF">BJ971_007139</name>
</gene>
<comment type="caution">
    <text evidence="1">The sequence shown here is derived from an EMBL/GenBank/DDBJ whole genome shotgun (WGS) entry which is preliminary data.</text>
</comment>
<dbReference type="RefSeq" id="WP_184997697.1">
    <property type="nucleotide sequence ID" value="NZ_BOMK01000056.1"/>
</dbReference>
<dbReference type="AlphaFoldDB" id="A0A7W7MTP5"/>